<dbReference type="PANTHER" id="PTHR11945">
    <property type="entry name" value="MADS BOX PROTEIN"/>
    <property type="match status" value="1"/>
</dbReference>
<evidence type="ECO:0000313" key="7">
    <source>
        <dbReference type="EMBL" id="MCI12224.1"/>
    </source>
</evidence>
<comment type="caution">
    <text evidence="7">The sequence shown here is derived from an EMBL/GenBank/DDBJ whole genome shotgun (WGS) entry which is preliminary data.</text>
</comment>
<dbReference type="PRINTS" id="PR00404">
    <property type="entry name" value="MADSDOMAIN"/>
</dbReference>
<sequence length="66" mass="7489">MTRRKVKLAFISNDSARKATYKKRKRGIIKKVRELTILCDVPACVIISNPFNSETVAWPDPEGAKQ</sequence>
<reference evidence="7 8" key="1">
    <citation type="journal article" date="2018" name="Front. Plant Sci.">
        <title>Red Clover (Trifolium pratense) and Zigzag Clover (T. medium) - A Picture of Genomic Similarities and Differences.</title>
        <authorList>
            <person name="Dluhosova J."/>
            <person name="Istvanek J."/>
            <person name="Nedelnik J."/>
            <person name="Repkova J."/>
        </authorList>
    </citation>
    <scope>NUCLEOTIDE SEQUENCE [LARGE SCALE GENOMIC DNA]</scope>
    <source>
        <strain evidence="8">cv. 10/8</strain>
        <tissue evidence="7">Leaf</tissue>
    </source>
</reference>
<protein>
    <submittedName>
        <fullName evidence="7">Agamous-like MADS-box protein AGL80-like</fullName>
    </submittedName>
</protein>
<dbReference type="InterPro" id="IPR002100">
    <property type="entry name" value="TF_MADSbox"/>
</dbReference>
<dbReference type="SMART" id="SM00432">
    <property type="entry name" value="MADS"/>
    <property type="match status" value="1"/>
</dbReference>
<dbReference type="GO" id="GO:0000981">
    <property type="term" value="F:DNA-binding transcription factor activity, RNA polymerase II-specific"/>
    <property type="evidence" value="ECO:0007669"/>
    <property type="project" value="TreeGrafter"/>
</dbReference>
<dbReference type="Gene3D" id="3.40.1810.10">
    <property type="entry name" value="Transcription factor, MADS-box"/>
    <property type="match status" value="1"/>
</dbReference>
<dbReference type="Proteomes" id="UP000265520">
    <property type="component" value="Unassembled WGS sequence"/>
</dbReference>
<keyword evidence="4" id="KW-0804">Transcription</keyword>
<comment type="subcellular location">
    <subcellularLocation>
        <location evidence="1">Nucleus</location>
    </subcellularLocation>
</comment>
<proteinExistence type="predicted"/>
<dbReference type="EMBL" id="LXQA010083268">
    <property type="protein sequence ID" value="MCI12224.1"/>
    <property type="molecule type" value="Genomic_DNA"/>
</dbReference>
<evidence type="ECO:0000256" key="2">
    <source>
        <dbReference type="ARBA" id="ARBA00023015"/>
    </source>
</evidence>
<keyword evidence="5" id="KW-0539">Nucleus</keyword>
<feature type="non-terminal residue" evidence="7">
    <location>
        <position position="66"/>
    </location>
</feature>
<dbReference type="InterPro" id="IPR036879">
    <property type="entry name" value="TF_MADSbox_sf"/>
</dbReference>
<evidence type="ECO:0000256" key="4">
    <source>
        <dbReference type="ARBA" id="ARBA00023163"/>
    </source>
</evidence>
<evidence type="ECO:0000259" key="6">
    <source>
        <dbReference type="PROSITE" id="PS50066"/>
    </source>
</evidence>
<name>A0A392PK80_9FABA</name>
<accession>A0A392PK80</accession>
<evidence type="ECO:0000256" key="3">
    <source>
        <dbReference type="ARBA" id="ARBA00023125"/>
    </source>
</evidence>
<keyword evidence="8" id="KW-1185">Reference proteome</keyword>
<dbReference type="GO" id="GO:0005634">
    <property type="term" value="C:nucleus"/>
    <property type="evidence" value="ECO:0007669"/>
    <property type="project" value="UniProtKB-SubCell"/>
</dbReference>
<keyword evidence="2" id="KW-0805">Transcription regulation</keyword>
<dbReference type="PROSITE" id="PS50066">
    <property type="entry name" value="MADS_BOX_2"/>
    <property type="match status" value="1"/>
</dbReference>
<dbReference type="SUPFAM" id="SSF55455">
    <property type="entry name" value="SRF-like"/>
    <property type="match status" value="1"/>
</dbReference>
<evidence type="ECO:0000313" key="8">
    <source>
        <dbReference type="Proteomes" id="UP000265520"/>
    </source>
</evidence>
<feature type="domain" description="MADS-box" evidence="6">
    <location>
        <begin position="1"/>
        <end position="47"/>
    </location>
</feature>
<evidence type="ECO:0000256" key="5">
    <source>
        <dbReference type="ARBA" id="ARBA00023242"/>
    </source>
</evidence>
<dbReference type="Pfam" id="PF00319">
    <property type="entry name" value="SRF-TF"/>
    <property type="match status" value="1"/>
</dbReference>
<keyword evidence="3" id="KW-0238">DNA-binding</keyword>
<dbReference type="GO" id="GO:0046983">
    <property type="term" value="F:protein dimerization activity"/>
    <property type="evidence" value="ECO:0007669"/>
    <property type="project" value="InterPro"/>
</dbReference>
<dbReference type="GO" id="GO:0000978">
    <property type="term" value="F:RNA polymerase II cis-regulatory region sequence-specific DNA binding"/>
    <property type="evidence" value="ECO:0007669"/>
    <property type="project" value="TreeGrafter"/>
</dbReference>
<evidence type="ECO:0000256" key="1">
    <source>
        <dbReference type="ARBA" id="ARBA00004123"/>
    </source>
</evidence>
<dbReference type="AlphaFoldDB" id="A0A392PK80"/>
<organism evidence="7 8">
    <name type="scientific">Trifolium medium</name>
    <dbReference type="NCBI Taxonomy" id="97028"/>
    <lineage>
        <taxon>Eukaryota</taxon>
        <taxon>Viridiplantae</taxon>
        <taxon>Streptophyta</taxon>
        <taxon>Embryophyta</taxon>
        <taxon>Tracheophyta</taxon>
        <taxon>Spermatophyta</taxon>
        <taxon>Magnoliopsida</taxon>
        <taxon>eudicotyledons</taxon>
        <taxon>Gunneridae</taxon>
        <taxon>Pentapetalae</taxon>
        <taxon>rosids</taxon>
        <taxon>fabids</taxon>
        <taxon>Fabales</taxon>
        <taxon>Fabaceae</taxon>
        <taxon>Papilionoideae</taxon>
        <taxon>50 kb inversion clade</taxon>
        <taxon>NPAAA clade</taxon>
        <taxon>Hologalegina</taxon>
        <taxon>IRL clade</taxon>
        <taxon>Trifolieae</taxon>
        <taxon>Trifolium</taxon>
    </lineage>
</organism>
<dbReference type="PANTHER" id="PTHR11945:SF425">
    <property type="entry name" value="MADS-BOX TRANSCRIPTION FACTOR FAMILY PROTEIN"/>
    <property type="match status" value="1"/>
</dbReference>